<feature type="transmembrane region" description="Helical" evidence="2">
    <location>
        <begin position="55"/>
        <end position="76"/>
    </location>
</feature>
<dbReference type="RefSeq" id="WP_206656229.1">
    <property type="nucleotide sequence ID" value="NZ_CP071182.1"/>
</dbReference>
<evidence type="ECO:0000256" key="2">
    <source>
        <dbReference type="SAM" id="Phobius"/>
    </source>
</evidence>
<name>A0A9X7W018_9BACL</name>
<dbReference type="Proteomes" id="UP000663505">
    <property type="component" value="Chromosome"/>
</dbReference>
<keyword evidence="2" id="KW-0472">Membrane</keyword>
<reference evidence="3 4" key="1">
    <citation type="submission" date="2021-02" db="EMBL/GenBank/DDBJ databases">
        <title>Alicyclobacillus curvatus sp. nov. and Alicyclobacillus mengziensis sp. nov., two acidophilic bacteria isolated from acid mine drainage.</title>
        <authorList>
            <person name="Huang Y."/>
        </authorList>
    </citation>
    <scope>NUCLEOTIDE SEQUENCE [LARGE SCALE GENOMIC DNA]</scope>
    <source>
        <strain evidence="3 4">S30H14</strain>
    </source>
</reference>
<proteinExistence type="predicted"/>
<keyword evidence="2" id="KW-1133">Transmembrane helix</keyword>
<dbReference type="AlphaFoldDB" id="A0A9X7W018"/>
<dbReference type="EMBL" id="CP071182">
    <property type="protein sequence ID" value="QSO46868.1"/>
    <property type="molecule type" value="Genomic_DNA"/>
</dbReference>
<keyword evidence="2" id="KW-0812">Transmembrane</keyword>
<evidence type="ECO:0000256" key="1">
    <source>
        <dbReference type="SAM" id="MobiDB-lite"/>
    </source>
</evidence>
<keyword evidence="4" id="KW-1185">Reference proteome</keyword>
<feature type="region of interest" description="Disordered" evidence="1">
    <location>
        <begin position="146"/>
        <end position="169"/>
    </location>
</feature>
<evidence type="ECO:0000313" key="4">
    <source>
        <dbReference type="Proteomes" id="UP000663505"/>
    </source>
</evidence>
<protein>
    <recommendedName>
        <fullName evidence="5">Transporter</fullName>
    </recommendedName>
</protein>
<organism evidence="3 4">
    <name type="scientific">Alicyclobacillus mengziensis</name>
    <dbReference type="NCBI Taxonomy" id="2931921"/>
    <lineage>
        <taxon>Bacteria</taxon>
        <taxon>Bacillati</taxon>
        <taxon>Bacillota</taxon>
        <taxon>Bacilli</taxon>
        <taxon>Bacillales</taxon>
        <taxon>Alicyclobacillaceae</taxon>
        <taxon>Alicyclobacillus</taxon>
    </lineage>
</organism>
<feature type="transmembrane region" description="Helical" evidence="2">
    <location>
        <begin position="97"/>
        <end position="118"/>
    </location>
</feature>
<evidence type="ECO:0008006" key="5">
    <source>
        <dbReference type="Google" id="ProtNLM"/>
    </source>
</evidence>
<sequence length="186" mass="20667">MLARVSVRLAKWIEWLIRVFEIILSIFLIVGVVSAGLMMFFSLHGVFVSGTDSSFQQFLDDALLYIIGLEVALMLIKRDPHLVTDILIFAIARKMIVVMQSGVDFFLGALAILLLYIVKRIVKCDGIDCVFLPKQLLTNFTKQNKEGSKSTTARSHPDPGMHTTAYSTSTASPEVNCLYTESSTNS</sequence>
<dbReference type="KEGG" id="afx:JZ786_20930"/>
<accession>A0A9X7W018</accession>
<evidence type="ECO:0000313" key="3">
    <source>
        <dbReference type="EMBL" id="QSO46868.1"/>
    </source>
</evidence>
<gene>
    <name evidence="3" type="ORF">JZ786_20930</name>
</gene>
<feature type="transmembrane region" description="Helical" evidence="2">
    <location>
        <begin position="20"/>
        <end position="43"/>
    </location>
</feature>